<dbReference type="AlphaFoldDB" id="A0A8H2E273"/>
<feature type="region of interest" description="Disordered" evidence="1">
    <location>
        <begin position="340"/>
        <end position="398"/>
    </location>
</feature>
<evidence type="ECO:0000313" key="4">
    <source>
        <dbReference type="Proteomes" id="UP000297595"/>
    </source>
</evidence>
<keyword evidence="2" id="KW-1133">Transmembrane helix</keyword>
<proteinExistence type="predicted"/>
<keyword evidence="2" id="KW-0472">Membrane</keyword>
<evidence type="ECO:0000256" key="2">
    <source>
        <dbReference type="SAM" id="Phobius"/>
    </source>
</evidence>
<comment type="caution">
    <text evidence="3">The sequence shown here is derived from an EMBL/GenBank/DDBJ whole genome shotgun (WGS) entry which is preliminary data.</text>
</comment>
<sequence length="398" mass="45619">MEYLTYRHLKLYVVAELSIFASLGSAYVPAISVYFPDFPNRRPWRLCQPTANNLQDFDDIGTDLFVINPEEESCNSGRRGRYGSGFWFYPLYLDLQDATNIPAIYLDGYDTGAQIRYPTIDRELPFIVSRDRDGYRPAYWIVKRSGRRIDPAIKFFQEGDTLEFVGSSMEEDHTLRLYDYGPGIGYRINRGFPALDNPRIELRYANNCFLGCCTKFLHCLRDIFGTEWREENVMGARQRRRAIAPEGEDQENAGLRQAANLLALADQLEQLAAQIEAAEVPPVDNITRVSIRETDESEHDLQFWDNLLGDSPERPVHQEAAMEESNSVINLIPFPDIEEDRFNAGNGESQNSRGIELIPIQGQLQREEDEEDIEAQPGSSNDERLNNAFRGPLDRSYY</sequence>
<gene>
    <name evidence="3" type="ORF">EYR41_005194</name>
</gene>
<organism evidence="3 4">
    <name type="scientific">Orbilia oligospora</name>
    <name type="common">Nematode-trapping fungus</name>
    <name type="synonym">Arthrobotrys oligospora</name>
    <dbReference type="NCBI Taxonomy" id="2813651"/>
    <lineage>
        <taxon>Eukaryota</taxon>
        <taxon>Fungi</taxon>
        <taxon>Dikarya</taxon>
        <taxon>Ascomycota</taxon>
        <taxon>Pezizomycotina</taxon>
        <taxon>Orbiliomycetes</taxon>
        <taxon>Orbiliales</taxon>
        <taxon>Orbiliaceae</taxon>
        <taxon>Orbilia</taxon>
    </lineage>
</organism>
<evidence type="ECO:0000313" key="3">
    <source>
        <dbReference type="EMBL" id="TGJ69132.1"/>
    </source>
</evidence>
<keyword evidence="2" id="KW-0812">Transmembrane</keyword>
<dbReference type="Proteomes" id="UP000297595">
    <property type="component" value="Unassembled WGS sequence"/>
</dbReference>
<protein>
    <submittedName>
        <fullName evidence="3">Uncharacterized protein</fullName>
    </submittedName>
</protein>
<reference evidence="3 4" key="1">
    <citation type="submission" date="2019-03" db="EMBL/GenBank/DDBJ databases">
        <title>Nematode-trapping fungi genome.</title>
        <authorList>
            <person name="Vidal-Diez De Ulzurrun G."/>
        </authorList>
    </citation>
    <scope>NUCLEOTIDE SEQUENCE [LARGE SCALE GENOMIC DNA]</scope>
    <source>
        <strain evidence="3 4">TWF154</strain>
    </source>
</reference>
<name>A0A8H2E273_ORBOL</name>
<accession>A0A8H2E273</accession>
<feature type="transmembrane region" description="Helical" evidence="2">
    <location>
        <begin position="12"/>
        <end position="35"/>
    </location>
</feature>
<evidence type="ECO:0000256" key="1">
    <source>
        <dbReference type="SAM" id="MobiDB-lite"/>
    </source>
</evidence>
<dbReference type="EMBL" id="SOZJ01000003">
    <property type="protein sequence ID" value="TGJ69132.1"/>
    <property type="molecule type" value="Genomic_DNA"/>
</dbReference>